<gene>
    <name evidence="1" type="ORF">UFOPK3720_00434</name>
</gene>
<reference evidence="1" key="1">
    <citation type="submission" date="2020-05" db="EMBL/GenBank/DDBJ databases">
        <authorList>
            <person name="Chiriac C."/>
            <person name="Salcher M."/>
            <person name="Ghai R."/>
            <person name="Kavagutti S V."/>
        </authorList>
    </citation>
    <scope>NUCLEOTIDE SEQUENCE</scope>
</reference>
<protein>
    <submittedName>
        <fullName evidence="1">Unannotated protein</fullName>
    </submittedName>
</protein>
<dbReference type="InterPro" id="IPR023869">
    <property type="entry name" value="tRNA_Adeno_NH3ase_assoc_put"/>
</dbReference>
<evidence type="ECO:0000313" key="1">
    <source>
        <dbReference type="EMBL" id="CAB4925189.1"/>
    </source>
</evidence>
<proteinExistence type="predicted"/>
<dbReference type="EMBL" id="CAFBNB010000057">
    <property type="protein sequence ID" value="CAB4925189.1"/>
    <property type="molecule type" value="Genomic_DNA"/>
</dbReference>
<sequence length="163" mass="17535">MGSEDVDDVPIDFAVACWREEGLWTVSALPSRSTDTADALVATLRQFPGEGGVFGLVGVSDEFFLAIRQMGDRTRALISDGTAILDWELAAEVADVIGLDVDEDDLEDFEPIGDLALFADFGFDSTELALLCGDADLYPDEQVRTIAKRIGFLPQLSAVITTG</sequence>
<name>A0A6J7I3B2_9ZZZZ</name>
<dbReference type="AlphaFoldDB" id="A0A6J7I3B2"/>
<organism evidence="1">
    <name type="scientific">freshwater metagenome</name>
    <dbReference type="NCBI Taxonomy" id="449393"/>
    <lineage>
        <taxon>unclassified sequences</taxon>
        <taxon>metagenomes</taxon>
        <taxon>ecological metagenomes</taxon>
    </lineage>
</organism>
<dbReference type="NCBIfam" id="TIGR03941">
    <property type="entry name" value="tRNA_deam_assoc"/>
    <property type="match status" value="1"/>
</dbReference>
<accession>A0A6J7I3B2</accession>